<dbReference type="PANTHER" id="PTHR33164:SF99">
    <property type="entry name" value="MARR FAMILY REGULATORY PROTEIN"/>
    <property type="match status" value="1"/>
</dbReference>
<reference evidence="3" key="1">
    <citation type="journal article" date="2019" name="Int. J. Syst. Evol. Microbiol.">
        <title>The Global Catalogue of Microorganisms (GCM) 10K type strain sequencing project: providing services to taxonomists for standard genome sequencing and annotation.</title>
        <authorList>
            <consortium name="The Broad Institute Genomics Platform"/>
            <consortium name="The Broad Institute Genome Sequencing Center for Infectious Disease"/>
            <person name="Wu L."/>
            <person name="Ma J."/>
        </authorList>
    </citation>
    <scope>NUCLEOTIDE SEQUENCE [LARGE SCALE GENOMIC DNA]</scope>
    <source>
        <strain evidence="3">KLKA75</strain>
    </source>
</reference>
<dbReference type="EMBL" id="JBHSIT010000009">
    <property type="protein sequence ID" value="MFC4911433.1"/>
    <property type="molecule type" value="Genomic_DNA"/>
</dbReference>
<sequence length="146" mass="15912">MSRDDEARAGGWRTLAALHARIEDEIERALQREHGLAVNEFCALHHLSKPDSPSVRMQQLADVLVLSQSATTRLVARLEERGLVQRVLSPEDRRGICAQATDEGRALMHRATPTHNAALDAALDDASGLPELKPLVEAIAQIGAKV</sequence>
<dbReference type="Pfam" id="PF12802">
    <property type="entry name" value="MarR_2"/>
    <property type="match status" value="1"/>
</dbReference>
<evidence type="ECO:0000313" key="2">
    <source>
        <dbReference type="EMBL" id="MFC4911433.1"/>
    </source>
</evidence>
<dbReference type="Proteomes" id="UP001595872">
    <property type="component" value="Unassembled WGS sequence"/>
</dbReference>
<dbReference type="Gene3D" id="1.10.10.10">
    <property type="entry name" value="Winged helix-like DNA-binding domain superfamily/Winged helix DNA-binding domain"/>
    <property type="match status" value="1"/>
</dbReference>
<dbReference type="RefSeq" id="WP_378260336.1">
    <property type="nucleotide sequence ID" value="NZ_JBHSIT010000009.1"/>
</dbReference>
<evidence type="ECO:0000259" key="1">
    <source>
        <dbReference type="PROSITE" id="PS50995"/>
    </source>
</evidence>
<dbReference type="InterPro" id="IPR039422">
    <property type="entry name" value="MarR/SlyA-like"/>
</dbReference>
<dbReference type="SUPFAM" id="SSF46785">
    <property type="entry name" value="Winged helix' DNA-binding domain"/>
    <property type="match status" value="1"/>
</dbReference>
<name>A0ABV9U4N5_9ACTN</name>
<keyword evidence="3" id="KW-1185">Reference proteome</keyword>
<dbReference type="PANTHER" id="PTHR33164">
    <property type="entry name" value="TRANSCRIPTIONAL REGULATOR, MARR FAMILY"/>
    <property type="match status" value="1"/>
</dbReference>
<evidence type="ECO:0000313" key="3">
    <source>
        <dbReference type="Proteomes" id="UP001595872"/>
    </source>
</evidence>
<dbReference type="InterPro" id="IPR036390">
    <property type="entry name" value="WH_DNA-bd_sf"/>
</dbReference>
<proteinExistence type="predicted"/>
<gene>
    <name evidence="2" type="ORF">ACFPCY_29285</name>
</gene>
<protein>
    <submittedName>
        <fullName evidence="2">MarR family winged helix-turn-helix transcriptional regulator</fullName>
    </submittedName>
</protein>
<organism evidence="2 3">
    <name type="scientific">Actinomadura gamaensis</name>
    <dbReference type="NCBI Taxonomy" id="1763541"/>
    <lineage>
        <taxon>Bacteria</taxon>
        <taxon>Bacillati</taxon>
        <taxon>Actinomycetota</taxon>
        <taxon>Actinomycetes</taxon>
        <taxon>Streptosporangiales</taxon>
        <taxon>Thermomonosporaceae</taxon>
        <taxon>Actinomadura</taxon>
    </lineage>
</organism>
<comment type="caution">
    <text evidence="2">The sequence shown here is derived from an EMBL/GenBank/DDBJ whole genome shotgun (WGS) entry which is preliminary data.</text>
</comment>
<accession>A0ABV9U4N5</accession>
<dbReference type="PROSITE" id="PS50995">
    <property type="entry name" value="HTH_MARR_2"/>
    <property type="match status" value="1"/>
</dbReference>
<dbReference type="SMART" id="SM00347">
    <property type="entry name" value="HTH_MARR"/>
    <property type="match status" value="1"/>
</dbReference>
<dbReference type="InterPro" id="IPR000835">
    <property type="entry name" value="HTH_MarR-typ"/>
</dbReference>
<dbReference type="InterPro" id="IPR036388">
    <property type="entry name" value="WH-like_DNA-bd_sf"/>
</dbReference>
<dbReference type="PRINTS" id="PR00598">
    <property type="entry name" value="HTHMARR"/>
</dbReference>
<feature type="domain" description="HTH marR-type" evidence="1">
    <location>
        <begin position="8"/>
        <end position="144"/>
    </location>
</feature>